<proteinExistence type="predicted"/>
<dbReference type="Proteomes" id="UP000321224">
    <property type="component" value="Unassembled WGS sequence"/>
</dbReference>
<dbReference type="Pfam" id="PF04250">
    <property type="entry name" value="DUF429"/>
    <property type="match status" value="1"/>
</dbReference>
<evidence type="ECO:0000313" key="1">
    <source>
        <dbReference type="EMBL" id="GEL69420.1"/>
    </source>
</evidence>
<accession>A0A511H7B7</accession>
<dbReference type="RefSeq" id="WP_143043154.1">
    <property type="nucleotide sequence ID" value="NZ_BJVY01000004.1"/>
</dbReference>
<gene>
    <name evidence="1" type="ORF">MVI01_12040</name>
    <name evidence="2" type="ORF">SAMN04488504_106266</name>
</gene>
<dbReference type="EMBL" id="FNAJ01000006">
    <property type="protein sequence ID" value="SDE38192.1"/>
    <property type="molecule type" value="Genomic_DNA"/>
</dbReference>
<comment type="caution">
    <text evidence="1">The sequence shown here is derived from an EMBL/GenBank/DDBJ whole genome shotgun (WGS) entry which is preliminary data.</text>
</comment>
<evidence type="ECO:0000313" key="3">
    <source>
        <dbReference type="Proteomes" id="UP000198717"/>
    </source>
</evidence>
<dbReference type="AlphaFoldDB" id="A0A511H7B7"/>
<evidence type="ECO:0000313" key="2">
    <source>
        <dbReference type="EMBL" id="SDE38192.1"/>
    </source>
</evidence>
<evidence type="ECO:0008006" key="5">
    <source>
        <dbReference type="Google" id="ProtNLM"/>
    </source>
</evidence>
<reference evidence="1 4" key="2">
    <citation type="submission" date="2019-07" db="EMBL/GenBank/DDBJ databases">
        <title>Whole genome shotgun sequence of Myxococcus virescens NBRC 100334.</title>
        <authorList>
            <person name="Hosoyama A."/>
            <person name="Uohara A."/>
            <person name="Ohji S."/>
            <person name="Ichikawa N."/>
        </authorList>
    </citation>
    <scope>NUCLEOTIDE SEQUENCE [LARGE SCALE GENOMIC DNA]</scope>
    <source>
        <strain evidence="1 4">NBRC 100334</strain>
    </source>
</reference>
<dbReference type="EMBL" id="BJVY01000004">
    <property type="protein sequence ID" value="GEL69420.1"/>
    <property type="molecule type" value="Genomic_DNA"/>
</dbReference>
<protein>
    <recommendedName>
        <fullName evidence="5">DUF429 domain-containing protein</fullName>
    </recommendedName>
</protein>
<organism evidence="1 4">
    <name type="scientific">Myxococcus virescens</name>
    <dbReference type="NCBI Taxonomy" id="83456"/>
    <lineage>
        <taxon>Bacteria</taxon>
        <taxon>Pseudomonadati</taxon>
        <taxon>Myxococcota</taxon>
        <taxon>Myxococcia</taxon>
        <taxon>Myxococcales</taxon>
        <taxon>Cystobacterineae</taxon>
        <taxon>Myxococcaceae</taxon>
        <taxon>Myxococcus</taxon>
    </lineage>
</organism>
<reference evidence="2 3" key="1">
    <citation type="submission" date="2016-10" db="EMBL/GenBank/DDBJ databases">
        <authorList>
            <person name="Varghese N."/>
            <person name="Submissions S."/>
        </authorList>
    </citation>
    <scope>NUCLEOTIDE SEQUENCE [LARGE SCALE GENOMIC DNA]</scope>
    <source>
        <strain evidence="2 3">DSM 2260</strain>
    </source>
</reference>
<dbReference type="InterPro" id="IPR007362">
    <property type="entry name" value="DUF429"/>
</dbReference>
<name>A0A511H7B7_9BACT</name>
<sequence>MRFLGWDLTDPYARVARPVDVAEVDARGQVRFSELRWPIPSKALGFTPELLRSSFPLNPEDVLVIDGPQALARPGASVREAERCLRAPGRTPDVLPEPGRPFAGFVRGGVLLFAALHARGGHPLLDVDTDSLEEARLFEAFPGATWRALSVEKLGKKTSHAGRTRRQAVLEARGLRFPPGLLPTHDQLDAALCAWLGWLTRKAPARVTAVGAPLTVDAQGWLREGRILDVRSSDTPTSSPQ</sequence>
<evidence type="ECO:0000313" key="4">
    <source>
        <dbReference type="Proteomes" id="UP000321224"/>
    </source>
</evidence>
<keyword evidence="3" id="KW-1185">Reference proteome</keyword>
<dbReference type="Proteomes" id="UP000198717">
    <property type="component" value="Unassembled WGS sequence"/>
</dbReference>